<dbReference type="InterPro" id="IPR050186">
    <property type="entry name" value="TPT_transporter"/>
</dbReference>
<feature type="transmembrane region" description="Helical" evidence="9">
    <location>
        <begin position="299"/>
        <end position="318"/>
    </location>
</feature>
<comment type="subcellular location">
    <subcellularLocation>
        <location evidence="2">Endoplasmic reticulum membrane</location>
        <topology evidence="2">Multi-pass membrane protein</topology>
    </subcellularLocation>
</comment>
<dbReference type="OrthoDB" id="18894at2759"/>
<feature type="compositionally biased region" description="Low complexity" evidence="8">
    <location>
        <begin position="557"/>
        <end position="587"/>
    </location>
</feature>
<evidence type="ECO:0000256" key="6">
    <source>
        <dbReference type="ARBA" id="ARBA00022989"/>
    </source>
</evidence>
<evidence type="ECO:0000313" key="12">
    <source>
        <dbReference type="Proteomes" id="UP000224634"/>
    </source>
</evidence>
<feature type="region of interest" description="Disordered" evidence="8">
    <location>
        <begin position="487"/>
        <end position="510"/>
    </location>
</feature>
<feature type="region of interest" description="Disordered" evidence="8">
    <location>
        <begin position="1"/>
        <end position="126"/>
    </location>
</feature>
<reference evidence="11 12" key="1">
    <citation type="submission" date="2017-10" db="EMBL/GenBank/DDBJ databases">
        <title>Comparative genomics in systemic dimorphic fungi from Ajellomycetaceae.</title>
        <authorList>
            <person name="Munoz J.F."/>
            <person name="Mcewen J.G."/>
            <person name="Clay O.K."/>
            <person name="Cuomo C.A."/>
        </authorList>
    </citation>
    <scope>NUCLEOTIDE SEQUENCE [LARGE SCALE GENOMIC DNA]</scope>
    <source>
        <strain evidence="11 12">UAMH7299</strain>
    </source>
</reference>
<keyword evidence="5 9" id="KW-0812">Transmembrane</keyword>
<evidence type="ECO:0000256" key="5">
    <source>
        <dbReference type="ARBA" id="ARBA00022692"/>
    </source>
</evidence>
<feature type="transmembrane region" description="Helical" evidence="9">
    <location>
        <begin position="269"/>
        <end position="292"/>
    </location>
</feature>
<feature type="transmembrane region" description="Helical" evidence="9">
    <location>
        <begin position="427"/>
        <end position="449"/>
    </location>
</feature>
<feature type="transmembrane region" description="Helical" evidence="9">
    <location>
        <begin position="235"/>
        <end position="257"/>
    </location>
</feature>
<feature type="compositionally biased region" description="Basic residues" evidence="8">
    <location>
        <begin position="12"/>
        <end position="24"/>
    </location>
</feature>
<feature type="transmembrane region" description="Helical" evidence="9">
    <location>
        <begin position="397"/>
        <end position="415"/>
    </location>
</feature>
<keyword evidence="6 9" id="KW-1133">Transmembrane helix</keyword>
<feature type="region of interest" description="Disordered" evidence="8">
    <location>
        <begin position="539"/>
        <end position="600"/>
    </location>
</feature>
<dbReference type="GO" id="GO:0005789">
    <property type="term" value="C:endoplasmic reticulum membrane"/>
    <property type="evidence" value="ECO:0007669"/>
    <property type="project" value="UniProtKB-SubCell"/>
</dbReference>
<gene>
    <name evidence="11" type="ORF">AJ80_04104</name>
</gene>
<comment type="subunit">
    <text evidence="4">Homooligomer.</text>
</comment>
<organism evidence="11 12">
    <name type="scientific">Polytolypa hystricis (strain UAMH7299)</name>
    <dbReference type="NCBI Taxonomy" id="1447883"/>
    <lineage>
        <taxon>Eukaryota</taxon>
        <taxon>Fungi</taxon>
        <taxon>Dikarya</taxon>
        <taxon>Ascomycota</taxon>
        <taxon>Pezizomycotina</taxon>
        <taxon>Eurotiomycetes</taxon>
        <taxon>Eurotiomycetidae</taxon>
        <taxon>Onygenales</taxon>
        <taxon>Onygenales incertae sedis</taxon>
        <taxon>Polytolypa</taxon>
    </lineage>
</organism>
<comment type="caution">
    <text evidence="11">The sequence shown here is derived from an EMBL/GenBank/DDBJ whole genome shotgun (WGS) entry which is preliminary data.</text>
</comment>
<dbReference type="PANTHER" id="PTHR11132">
    <property type="entry name" value="SOLUTE CARRIER FAMILY 35"/>
    <property type="match status" value="1"/>
</dbReference>
<protein>
    <recommendedName>
        <fullName evidence="10">Sugar phosphate transporter domain-containing protein</fullName>
    </recommendedName>
</protein>
<dbReference type="EMBL" id="PDNA01000050">
    <property type="protein sequence ID" value="PGH19239.1"/>
    <property type="molecule type" value="Genomic_DNA"/>
</dbReference>
<accession>A0A2B7YDT2</accession>
<evidence type="ECO:0000256" key="3">
    <source>
        <dbReference type="ARBA" id="ARBA00010425"/>
    </source>
</evidence>
<evidence type="ECO:0000256" key="1">
    <source>
        <dbReference type="ARBA" id="ARBA00003420"/>
    </source>
</evidence>
<keyword evidence="7 9" id="KW-0472">Membrane</keyword>
<evidence type="ECO:0000259" key="10">
    <source>
        <dbReference type="Pfam" id="PF03151"/>
    </source>
</evidence>
<evidence type="ECO:0000313" key="11">
    <source>
        <dbReference type="EMBL" id="PGH19239.1"/>
    </source>
</evidence>
<dbReference type="STRING" id="1447883.A0A2B7YDT2"/>
<comment type="function">
    <text evidence="1">Involved in the import of GDP-mannose from the cytoplasm into the Golgi lumen.</text>
</comment>
<dbReference type="InterPro" id="IPR004853">
    <property type="entry name" value="Sugar_P_trans_dom"/>
</dbReference>
<keyword evidence="12" id="KW-1185">Reference proteome</keyword>
<feature type="domain" description="Sugar phosphate transporter" evidence="10">
    <location>
        <begin position="162"/>
        <end position="469"/>
    </location>
</feature>
<feature type="compositionally biased region" description="Acidic residues" evidence="8">
    <location>
        <begin position="489"/>
        <end position="501"/>
    </location>
</feature>
<dbReference type="AlphaFoldDB" id="A0A2B7YDT2"/>
<evidence type="ECO:0000256" key="2">
    <source>
        <dbReference type="ARBA" id="ARBA00004477"/>
    </source>
</evidence>
<comment type="similarity">
    <text evidence="3">Belongs to the TPT transporter family. SLC35D subfamily.</text>
</comment>
<evidence type="ECO:0000256" key="4">
    <source>
        <dbReference type="ARBA" id="ARBA00011182"/>
    </source>
</evidence>
<feature type="transmembrane region" description="Helical" evidence="9">
    <location>
        <begin position="324"/>
        <end position="343"/>
    </location>
</feature>
<evidence type="ECO:0000256" key="8">
    <source>
        <dbReference type="SAM" id="MobiDB-lite"/>
    </source>
</evidence>
<evidence type="ECO:0000256" key="9">
    <source>
        <dbReference type="SAM" id="Phobius"/>
    </source>
</evidence>
<proteinExistence type="inferred from homology"/>
<sequence length="600" mass="65148">MGLSSVHDNQHTRGRRIRSRRRRSLQSAASDGPPGTEPLVGVHPTPFADSDGERSDEEEQLLRRRSLDDEGEEGHRDNRFGRRGGEEREQEEESDGDTSSMALDDLLDDEEVGLTPKERRQRWRQRKRQRRELDARVLDDKTSDGGRRLADLAVVRKLAVNGLLIASWYIFAVSISVYNTWMFSPDHLDFSFPLFATSIHMLVQFILASTMLYLFPKLRPRLPSSPSSIAGQTKLGRVITPFFYITRLVPCGTATSLDIGLGNMSLKFISLSFLTMCKSSALAFVLLFAFIFRLETPSMKLIFVIAIMTVGVVMMVAGEAAFHVLGFSLIIASAFFSGFRWALTQILLLRHPATANPFSTLFFLTPIMFVSLIIIALSVEGASEIAQGLAVLTQDGLLKGILILLFPGTLAFFMIASEFALLQRSSVVTLSICGIFKEAVTIGAGGMIYDDKLTAINISGLLVTMSSIGWYNYMKVKKMRAEARMDVGAESDDDDDDDDDLGNAAASGTEPRSLVSRLVGATFGAGDSNEASATRYQPLPLHSNTATGTSGPGSGSGTIVPSIVVGDGAEAGSLSPPPLASSSASGSRQLPVNPDKLSQD</sequence>
<name>A0A2B7YDT2_POLH7</name>
<feature type="transmembrane region" description="Helical" evidence="9">
    <location>
        <begin position="158"/>
        <end position="178"/>
    </location>
</feature>
<feature type="transmembrane region" description="Helical" evidence="9">
    <location>
        <begin position="190"/>
        <end position="215"/>
    </location>
</feature>
<feature type="transmembrane region" description="Helical" evidence="9">
    <location>
        <begin position="355"/>
        <end position="377"/>
    </location>
</feature>
<evidence type="ECO:0000256" key="7">
    <source>
        <dbReference type="ARBA" id="ARBA00023136"/>
    </source>
</evidence>
<feature type="compositionally biased region" description="Basic and acidic residues" evidence="8">
    <location>
        <begin position="60"/>
        <end position="87"/>
    </location>
</feature>
<dbReference type="Pfam" id="PF03151">
    <property type="entry name" value="TPT"/>
    <property type="match status" value="1"/>
</dbReference>
<dbReference type="Proteomes" id="UP000224634">
    <property type="component" value="Unassembled WGS sequence"/>
</dbReference>
<feature type="transmembrane region" description="Helical" evidence="9">
    <location>
        <begin position="455"/>
        <end position="474"/>
    </location>
</feature>